<evidence type="ECO:0000313" key="1">
    <source>
        <dbReference type="EMBL" id="KAF2208584.1"/>
    </source>
</evidence>
<sequence length="211" mass="24386">MRVPGWWHRALHNCRRRKRRASAPTSPPWPPQAILDNRIAYMSQIRARPSWTLINHDSDTPISALYRLYERLVLDDTVGYRNEIEYFWRHRGWPVADIPDPNDKDPARYAFLAAIPELLVRAFNNNISMGLARYTPAIISPEEAEALQNMPEEDKTYESVPRWTQQVKPLADELTIPMVAGPDLVLPGEEELDPAFLRLNIRLGVPHILFT</sequence>
<evidence type="ECO:0000313" key="2">
    <source>
        <dbReference type="Proteomes" id="UP000799539"/>
    </source>
</evidence>
<organism evidence="1 2">
    <name type="scientific">Cercospora zeae-maydis SCOH1-5</name>
    <dbReference type="NCBI Taxonomy" id="717836"/>
    <lineage>
        <taxon>Eukaryota</taxon>
        <taxon>Fungi</taxon>
        <taxon>Dikarya</taxon>
        <taxon>Ascomycota</taxon>
        <taxon>Pezizomycotina</taxon>
        <taxon>Dothideomycetes</taxon>
        <taxon>Dothideomycetidae</taxon>
        <taxon>Mycosphaerellales</taxon>
        <taxon>Mycosphaerellaceae</taxon>
        <taxon>Cercospora</taxon>
    </lineage>
</organism>
<gene>
    <name evidence="1" type="ORF">CERZMDRAFT_70805</name>
</gene>
<dbReference type="AlphaFoldDB" id="A0A6A6F5K9"/>
<dbReference type="EMBL" id="ML992693">
    <property type="protein sequence ID" value="KAF2208584.1"/>
    <property type="molecule type" value="Genomic_DNA"/>
</dbReference>
<accession>A0A6A6F5K9</accession>
<dbReference type="Proteomes" id="UP000799539">
    <property type="component" value="Unassembled WGS sequence"/>
</dbReference>
<keyword evidence="2" id="KW-1185">Reference proteome</keyword>
<protein>
    <submittedName>
        <fullName evidence="1">Uncharacterized protein</fullName>
    </submittedName>
</protein>
<dbReference type="OrthoDB" id="5422293at2759"/>
<name>A0A6A6F5K9_9PEZI</name>
<proteinExistence type="predicted"/>
<reference evidence="1" key="1">
    <citation type="journal article" date="2020" name="Stud. Mycol.">
        <title>101 Dothideomycetes genomes: a test case for predicting lifestyles and emergence of pathogens.</title>
        <authorList>
            <person name="Haridas S."/>
            <person name="Albert R."/>
            <person name="Binder M."/>
            <person name="Bloem J."/>
            <person name="Labutti K."/>
            <person name="Salamov A."/>
            <person name="Andreopoulos B."/>
            <person name="Baker S."/>
            <person name="Barry K."/>
            <person name="Bills G."/>
            <person name="Bluhm B."/>
            <person name="Cannon C."/>
            <person name="Castanera R."/>
            <person name="Culley D."/>
            <person name="Daum C."/>
            <person name="Ezra D."/>
            <person name="Gonzalez J."/>
            <person name="Henrissat B."/>
            <person name="Kuo A."/>
            <person name="Liang C."/>
            <person name="Lipzen A."/>
            <person name="Lutzoni F."/>
            <person name="Magnuson J."/>
            <person name="Mondo S."/>
            <person name="Nolan M."/>
            <person name="Ohm R."/>
            <person name="Pangilinan J."/>
            <person name="Park H.-J."/>
            <person name="Ramirez L."/>
            <person name="Alfaro M."/>
            <person name="Sun H."/>
            <person name="Tritt A."/>
            <person name="Yoshinaga Y."/>
            <person name="Zwiers L.-H."/>
            <person name="Turgeon B."/>
            <person name="Goodwin S."/>
            <person name="Spatafora J."/>
            <person name="Crous P."/>
            <person name="Grigoriev I."/>
        </authorList>
    </citation>
    <scope>NUCLEOTIDE SEQUENCE</scope>
    <source>
        <strain evidence="1">SCOH1-5</strain>
    </source>
</reference>